<protein>
    <submittedName>
        <fullName evidence="5">ABC transporter ATP-binding protein</fullName>
    </submittedName>
</protein>
<dbReference type="PANTHER" id="PTHR42939:SF1">
    <property type="entry name" value="ABC TRANSPORTER ATP-BINDING PROTEIN ALBC-RELATED"/>
    <property type="match status" value="1"/>
</dbReference>
<dbReference type="Gene3D" id="3.40.50.300">
    <property type="entry name" value="P-loop containing nucleotide triphosphate hydrolases"/>
    <property type="match status" value="1"/>
</dbReference>
<dbReference type="Proteomes" id="UP000294850">
    <property type="component" value="Unassembled WGS sequence"/>
</dbReference>
<dbReference type="InterPro" id="IPR003439">
    <property type="entry name" value="ABC_transporter-like_ATP-bd"/>
</dbReference>
<comment type="caution">
    <text evidence="5">The sequence shown here is derived from an EMBL/GenBank/DDBJ whole genome shotgun (WGS) entry which is preliminary data.</text>
</comment>
<keyword evidence="3 5" id="KW-0067">ATP-binding</keyword>
<accession>A0A4R5DV94</accession>
<dbReference type="EMBL" id="SMFL01000001">
    <property type="protein sequence ID" value="TDE18456.1"/>
    <property type="molecule type" value="Genomic_DNA"/>
</dbReference>
<dbReference type="AlphaFoldDB" id="A0A4R5DV94"/>
<sequence>MHISVENIGKKFVREWIFRHASFELKAGEKYTFVGPNGSGKSTLLQLLTGIFPVSEGTIRYTCKNGKELEVDEWYKHLVIAAPYMELVEEFTLKEMVEFHAKFKPLKNKMTVTEFEDFIKLSHASHKLIRHFSSGMKQRLKLGLAFMSDVPVIFLDEPTTNLDAQGFQWYIDNVTLHTGNQMLLLGSNVKQEYEFCENIISVSAFK</sequence>
<dbReference type="GO" id="GO:0005524">
    <property type="term" value="F:ATP binding"/>
    <property type="evidence" value="ECO:0007669"/>
    <property type="project" value="UniProtKB-KW"/>
</dbReference>
<organism evidence="5 6">
    <name type="scientific">Dyadobacter psychrotolerans</name>
    <dbReference type="NCBI Taxonomy" id="2541721"/>
    <lineage>
        <taxon>Bacteria</taxon>
        <taxon>Pseudomonadati</taxon>
        <taxon>Bacteroidota</taxon>
        <taxon>Cytophagia</taxon>
        <taxon>Cytophagales</taxon>
        <taxon>Spirosomataceae</taxon>
        <taxon>Dyadobacter</taxon>
    </lineage>
</organism>
<name>A0A4R5DV94_9BACT</name>
<evidence type="ECO:0000256" key="3">
    <source>
        <dbReference type="ARBA" id="ARBA00022840"/>
    </source>
</evidence>
<gene>
    <name evidence="5" type="ORF">E0F88_02665</name>
</gene>
<keyword evidence="2" id="KW-0547">Nucleotide-binding</keyword>
<proteinExistence type="predicted"/>
<keyword evidence="6" id="KW-1185">Reference proteome</keyword>
<evidence type="ECO:0000259" key="4">
    <source>
        <dbReference type="PROSITE" id="PS50893"/>
    </source>
</evidence>
<dbReference type="PROSITE" id="PS50893">
    <property type="entry name" value="ABC_TRANSPORTER_2"/>
    <property type="match status" value="1"/>
</dbReference>
<dbReference type="InterPro" id="IPR003593">
    <property type="entry name" value="AAA+_ATPase"/>
</dbReference>
<dbReference type="SMART" id="SM00382">
    <property type="entry name" value="AAA"/>
    <property type="match status" value="1"/>
</dbReference>
<evidence type="ECO:0000256" key="2">
    <source>
        <dbReference type="ARBA" id="ARBA00022741"/>
    </source>
</evidence>
<evidence type="ECO:0000313" key="6">
    <source>
        <dbReference type="Proteomes" id="UP000294850"/>
    </source>
</evidence>
<dbReference type="InterPro" id="IPR051782">
    <property type="entry name" value="ABC_Transporter_VariousFunc"/>
</dbReference>
<dbReference type="RefSeq" id="WP_131956379.1">
    <property type="nucleotide sequence ID" value="NZ_SMFL01000001.1"/>
</dbReference>
<feature type="domain" description="ABC transporter" evidence="4">
    <location>
        <begin position="3"/>
        <end position="204"/>
    </location>
</feature>
<reference evidence="5 6" key="1">
    <citation type="submission" date="2019-03" db="EMBL/GenBank/DDBJ databases">
        <title>Dyadobacter AR-3-6 sp. nov., isolated from arctic soil.</title>
        <authorList>
            <person name="Chaudhary D.K."/>
        </authorList>
    </citation>
    <scope>NUCLEOTIDE SEQUENCE [LARGE SCALE GENOMIC DNA]</scope>
    <source>
        <strain evidence="5 6">AR-3-6</strain>
    </source>
</reference>
<dbReference type="SUPFAM" id="SSF52540">
    <property type="entry name" value="P-loop containing nucleoside triphosphate hydrolases"/>
    <property type="match status" value="1"/>
</dbReference>
<dbReference type="PROSITE" id="PS00211">
    <property type="entry name" value="ABC_TRANSPORTER_1"/>
    <property type="match status" value="1"/>
</dbReference>
<evidence type="ECO:0000256" key="1">
    <source>
        <dbReference type="ARBA" id="ARBA00022448"/>
    </source>
</evidence>
<dbReference type="OrthoDB" id="9808363at2"/>
<dbReference type="InterPro" id="IPR027417">
    <property type="entry name" value="P-loop_NTPase"/>
</dbReference>
<dbReference type="PANTHER" id="PTHR42939">
    <property type="entry name" value="ABC TRANSPORTER ATP-BINDING PROTEIN ALBC-RELATED"/>
    <property type="match status" value="1"/>
</dbReference>
<evidence type="ECO:0000313" key="5">
    <source>
        <dbReference type="EMBL" id="TDE18456.1"/>
    </source>
</evidence>
<dbReference type="Pfam" id="PF00005">
    <property type="entry name" value="ABC_tran"/>
    <property type="match status" value="1"/>
</dbReference>
<keyword evidence="1" id="KW-0813">Transport</keyword>
<dbReference type="InterPro" id="IPR017871">
    <property type="entry name" value="ABC_transporter-like_CS"/>
</dbReference>
<dbReference type="GO" id="GO:0016887">
    <property type="term" value="F:ATP hydrolysis activity"/>
    <property type="evidence" value="ECO:0007669"/>
    <property type="project" value="InterPro"/>
</dbReference>